<keyword evidence="2" id="KW-1185">Reference proteome</keyword>
<accession>A0A225W9N1</accession>
<name>A0A225W9N1_9STRA</name>
<organism evidence="1 2">
    <name type="scientific">Phytophthora megakarya</name>
    <dbReference type="NCBI Taxonomy" id="4795"/>
    <lineage>
        <taxon>Eukaryota</taxon>
        <taxon>Sar</taxon>
        <taxon>Stramenopiles</taxon>
        <taxon>Oomycota</taxon>
        <taxon>Peronosporomycetes</taxon>
        <taxon>Peronosporales</taxon>
        <taxon>Peronosporaceae</taxon>
        <taxon>Phytophthora</taxon>
    </lineage>
</organism>
<reference evidence="2" key="1">
    <citation type="submission" date="2017-03" db="EMBL/GenBank/DDBJ databases">
        <title>Phytopthora megakarya and P. palmivora, two closely related causual agents of cacao black pod achieved similar genome size and gene model numbers by different mechanisms.</title>
        <authorList>
            <person name="Ali S."/>
            <person name="Shao J."/>
            <person name="Larry D.J."/>
            <person name="Kronmiller B."/>
            <person name="Shen D."/>
            <person name="Strem M.D."/>
            <person name="Melnick R.L."/>
            <person name="Guiltinan M.J."/>
            <person name="Tyler B.M."/>
            <person name="Meinhardt L.W."/>
            <person name="Bailey B.A."/>
        </authorList>
    </citation>
    <scope>NUCLEOTIDE SEQUENCE [LARGE SCALE GENOMIC DNA]</scope>
    <source>
        <strain evidence="2">zdho120</strain>
    </source>
</reference>
<comment type="caution">
    <text evidence="1">The sequence shown here is derived from an EMBL/GenBank/DDBJ whole genome shotgun (WGS) entry which is preliminary data.</text>
</comment>
<evidence type="ECO:0000313" key="1">
    <source>
        <dbReference type="EMBL" id="OWZ14453.1"/>
    </source>
</evidence>
<protein>
    <submittedName>
        <fullName evidence="1">Uncharacterized protein</fullName>
    </submittedName>
</protein>
<dbReference type="EMBL" id="NBNE01001336">
    <property type="protein sequence ID" value="OWZ14453.1"/>
    <property type="molecule type" value="Genomic_DNA"/>
</dbReference>
<dbReference type="STRING" id="4795.A0A225W9N1"/>
<gene>
    <name evidence="1" type="ORF">PHMEG_00012077</name>
</gene>
<dbReference type="AlphaFoldDB" id="A0A225W9N1"/>
<sequence>MQYYWQVKNCLLDKFSHNRQIKNWLLDQFPQLARSSTNIFSRRDKYLNDTNTLKKVIKYLYATTDTAADYEYAALLCLLWYHLGHAIDLTLLRPPGHFVRSLDQGQDVRALAPKAALTPATHLIGWVGHPRTVSPLQKEVIDNPKSSNASPSNPSYVNRVLDRVVLKAGAAGPLTSHSFR</sequence>
<proteinExistence type="predicted"/>
<evidence type="ECO:0000313" key="2">
    <source>
        <dbReference type="Proteomes" id="UP000198211"/>
    </source>
</evidence>
<dbReference type="Proteomes" id="UP000198211">
    <property type="component" value="Unassembled WGS sequence"/>
</dbReference>